<evidence type="ECO:0000256" key="1">
    <source>
        <dbReference type="SAM" id="Phobius"/>
    </source>
</evidence>
<organism evidence="2 3">
    <name type="scientific">Legionella shakespearei DSM 23087</name>
    <dbReference type="NCBI Taxonomy" id="1122169"/>
    <lineage>
        <taxon>Bacteria</taxon>
        <taxon>Pseudomonadati</taxon>
        <taxon>Pseudomonadota</taxon>
        <taxon>Gammaproteobacteria</taxon>
        <taxon>Legionellales</taxon>
        <taxon>Legionellaceae</taxon>
        <taxon>Legionella</taxon>
    </lineage>
</organism>
<sequence length="155" mass="16474">MEKKNSESNKTERGLVKKLAGAALGSIAGSASGVVEGGILLTNGPLHECEDEGTNLLAHGVGEQLLTIGGTPLWALILLGAAVYSYPKSCGKAGWKEGVDGIKENLRVSEVTSSFFRPSHMGERADFAEQHRFVEDLPSLNNGMKNNFIGKGWGF</sequence>
<proteinExistence type="predicted"/>
<accession>A0A0W0YV39</accession>
<name>A0A0W0YV39_9GAMM</name>
<gene>
    <name evidence="2" type="ORF">Lsha_1474</name>
</gene>
<protein>
    <recommendedName>
        <fullName evidence="4">Transmembrane protein</fullName>
    </recommendedName>
</protein>
<keyword evidence="1" id="KW-0472">Membrane</keyword>
<evidence type="ECO:0000313" key="2">
    <source>
        <dbReference type="EMBL" id="KTD60757.1"/>
    </source>
</evidence>
<keyword evidence="3" id="KW-1185">Reference proteome</keyword>
<dbReference type="Proteomes" id="UP000054600">
    <property type="component" value="Unassembled WGS sequence"/>
</dbReference>
<keyword evidence="1" id="KW-0812">Transmembrane</keyword>
<dbReference type="EMBL" id="LNYW01000043">
    <property type="protein sequence ID" value="KTD60757.1"/>
    <property type="molecule type" value="Genomic_DNA"/>
</dbReference>
<dbReference type="RefSeq" id="WP_018577571.1">
    <property type="nucleotide sequence ID" value="NZ_KB892404.1"/>
</dbReference>
<dbReference type="PATRIC" id="fig|1122169.6.peg.1698"/>
<reference evidence="2 3" key="1">
    <citation type="submission" date="2015-11" db="EMBL/GenBank/DDBJ databases">
        <title>Genomic analysis of 38 Legionella species identifies large and diverse effector repertoires.</title>
        <authorList>
            <person name="Burstein D."/>
            <person name="Amaro F."/>
            <person name="Zusman T."/>
            <person name="Lifshitz Z."/>
            <person name="Cohen O."/>
            <person name="Gilbert J.A."/>
            <person name="Pupko T."/>
            <person name="Shuman H.A."/>
            <person name="Segal G."/>
        </authorList>
    </citation>
    <scope>NUCLEOTIDE SEQUENCE [LARGE SCALE GENOMIC DNA]</scope>
    <source>
        <strain evidence="2 3">ATCC 49655</strain>
    </source>
</reference>
<dbReference type="AlphaFoldDB" id="A0A0W0YV39"/>
<evidence type="ECO:0000313" key="3">
    <source>
        <dbReference type="Proteomes" id="UP000054600"/>
    </source>
</evidence>
<evidence type="ECO:0008006" key="4">
    <source>
        <dbReference type="Google" id="ProtNLM"/>
    </source>
</evidence>
<feature type="transmembrane region" description="Helical" evidence="1">
    <location>
        <begin position="65"/>
        <end position="86"/>
    </location>
</feature>
<feature type="transmembrane region" description="Helical" evidence="1">
    <location>
        <begin position="21"/>
        <end position="41"/>
    </location>
</feature>
<keyword evidence="1" id="KW-1133">Transmembrane helix</keyword>
<comment type="caution">
    <text evidence="2">The sequence shown here is derived from an EMBL/GenBank/DDBJ whole genome shotgun (WGS) entry which is preliminary data.</text>
</comment>